<dbReference type="Gene3D" id="1.10.287.70">
    <property type="match status" value="1"/>
</dbReference>
<feature type="transmembrane region" description="Helical" evidence="1">
    <location>
        <begin position="205"/>
        <end position="226"/>
    </location>
</feature>
<keyword evidence="1" id="KW-0472">Membrane</keyword>
<dbReference type="OrthoDB" id="9799090at2"/>
<dbReference type="PANTHER" id="PTHR10153">
    <property type="entry name" value="SMALL CONDUCTANCE CALCIUM-ACTIVATED POTASSIUM CHANNEL"/>
    <property type="match status" value="1"/>
</dbReference>
<evidence type="ECO:0000313" key="3">
    <source>
        <dbReference type="EMBL" id="PWN70582.1"/>
    </source>
</evidence>
<evidence type="ECO:0000313" key="4">
    <source>
        <dbReference type="Proteomes" id="UP000236594"/>
    </source>
</evidence>
<sequence>MHNENPVQKHSFVKVIEKKLQERKYEILLFALLQHLFVGIFLTDMGFYTRIIWPINMLILGLGSIFLFTGKHSWRHWFRNLHFIVILLLPIGIPFFKDFTWYFAFLNINYVVFFCFLFMEVLRFLIKPGYINTDIISASICGYMLLIEISVFSLQFFQYHDSTSFKGVDLSSPALTFIDLVYFCSITFTSIGFGDITPNTHVTKLITAFVGIAGQFYTVVLVGILISKFSSKN</sequence>
<feature type="domain" description="Potassium channel" evidence="2">
    <location>
        <begin position="172"/>
        <end position="229"/>
    </location>
</feature>
<protein>
    <submittedName>
        <fullName evidence="3">Ion transport 2 domain protein</fullName>
    </submittedName>
</protein>
<feature type="transmembrane region" description="Helical" evidence="1">
    <location>
        <begin position="102"/>
        <end position="122"/>
    </location>
</feature>
<dbReference type="GO" id="GO:0016286">
    <property type="term" value="F:small conductance calcium-activated potassium channel activity"/>
    <property type="evidence" value="ECO:0007669"/>
    <property type="project" value="InterPro"/>
</dbReference>
<reference evidence="3 4" key="1">
    <citation type="submission" date="2018-04" db="EMBL/GenBank/DDBJ databases">
        <title>Draft Genome Sequence of Phosphate-Solubilizing Chryseobacterium sp. ISE14 that is a Biocontrol and Plant Growth-Promoting Rhizobacterium Isolated from Cucumber.</title>
        <authorList>
            <person name="Jeong J.-J."/>
            <person name="Sang M.K."/>
            <person name="Choi I.-G."/>
            <person name="Kim K.D."/>
        </authorList>
    </citation>
    <scope>NUCLEOTIDE SEQUENCE [LARGE SCALE GENOMIC DNA]</scope>
    <source>
        <strain evidence="3 4">ISE14</strain>
    </source>
</reference>
<feature type="transmembrane region" description="Helical" evidence="1">
    <location>
        <begin position="51"/>
        <end position="70"/>
    </location>
</feature>
<dbReference type="Proteomes" id="UP000236594">
    <property type="component" value="Unassembled WGS sequence"/>
</dbReference>
<comment type="caution">
    <text evidence="3">The sequence shown here is derived from an EMBL/GenBank/DDBJ whole genome shotgun (WGS) entry which is preliminary data.</text>
</comment>
<dbReference type="SUPFAM" id="SSF81324">
    <property type="entry name" value="Voltage-gated potassium channels"/>
    <property type="match status" value="1"/>
</dbReference>
<organism evidence="3 4">
    <name type="scientific">Chryseobacterium phosphatilyticum</name>
    <dbReference type="NCBI Taxonomy" id="475075"/>
    <lineage>
        <taxon>Bacteria</taxon>
        <taxon>Pseudomonadati</taxon>
        <taxon>Bacteroidota</taxon>
        <taxon>Flavobacteriia</taxon>
        <taxon>Flavobacteriales</taxon>
        <taxon>Weeksellaceae</taxon>
        <taxon>Chryseobacterium group</taxon>
        <taxon>Chryseobacterium</taxon>
    </lineage>
</organism>
<evidence type="ECO:0000256" key="1">
    <source>
        <dbReference type="SAM" id="Phobius"/>
    </source>
</evidence>
<keyword evidence="4" id="KW-1185">Reference proteome</keyword>
<dbReference type="Pfam" id="PF07885">
    <property type="entry name" value="Ion_trans_2"/>
    <property type="match status" value="1"/>
</dbReference>
<dbReference type="InterPro" id="IPR013099">
    <property type="entry name" value="K_chnl_dom"/>
</dbReference>
<evidence type="ECO:0000259" key="2">
    <source>
        <dbReference type="Pfam" id="PF07885"/>
    </source>
</evidence>
<name>A0A316XA09_9FLAO</name>
<dbReference type="InterPro" id="IPR015449">
    <property type="entry name" value="K_chnl_Ca-activ_SK"/>
</dbReference>
<keyword evidence="1" id="KW-0812">Transmembrane</keyword>
<dbReference type="RefSeq" id="WP_109712220.1">
    <property type="nucleotide sequence ID" value="NZ_PPED02000002.1"/>
</dbReference>
<feature type="transmembrane region" description="Helical" evidence="1">
    <location>
        <begin position="134"/>
        <end position="154"/>
    </location>
</feature>
<accession>A0A316XA09</accession>
<keyword evidence="1" id="KW-1133">Transmembrane helix</keyword>
<proteinExistence type="predicted"/>
<feature type="transmembrane region" description="Helical" evidence="1">
    <location>
        <begin position="174"/>
        <end position="193"/>
    </location>
</feature>
<gene>
    <name evidence="3" type="ORF">C1631_011525</name>
</gene>
<feature type="transmembrane region" description="Helical" evidence="1">
    <location>
        <begin position="27"/>
        <end position="45"/>
    </location>
</feature>
<dbReference type="EMBL" id="PPED02000002">
    <property type="protein sequence ID" value="PWN70582.1"/>
    <property type="molecule type" value="Genomic_DNA"/>
</dbReference>
<dbReference type="AlphaFoldDB" id="A0A316XA09"/>
<feature type="transmembrane region" description="Helical" evidence="1">
    <location>
        <begin position="77"/>
        <end position="96"/>
    </location>
</feature>
<dbReference type="GO" id="GO:0016020">
    <property type="term" value="C:membrane"/>
    <property type="evidence" value="ECO:0007669"/>
    <property type="project" value="InterPro"/>
</dbReference>